<dbReference type="Pfam" id="PF01612">
    <property type="entry name" value="DNA_pol_A_exo1"/>
    <property type="match status" value="1"/>
</dbReference>
<dbReference type="GO" id="GO:0008408">
    <property type="term" value="F:3'-5' exonuclease activity"/>
    <property type="evidence" value="ECO:0007669"/>
    <property type="project" value="InterPro"/>
</dbReference>
<feature type="region of interest" description="Disordered" evidence="4">
    <location>
        <begin position="241"/>
        <end position="268"/>
    </location>
</feature>
<dbReference type="Gene3D" id="3.30.420.10">
    <property type="entry name" value="Ribonuclease H-like superfamily/Ribonuclease H"/>
    <property type="match status" value="1"/>
</dbReference>
<keyword evidence="3 8" id="KW-0269">Exonuclease</keyword>
<proteinExistence type="predicted"/>
<reference evidence="8" key="1">
    <citation type="submission" date="2025-08" db="UniProtKB">
        <authorList>
            <consortium name="RefSeq"/>
        </authorList>
    </citation>
    <scope>IDENTIFICATION</scope>
</reference>
<feature type="transmembrane region" description="Helical" evidence="5">
    <location>
        <begin position="12"/>
        <end position="30"/>
    </location>
</feature>
<sequence>MVALSKLFSLSTAVRTAAVVGAVVFAVWYIKRSREKIPRVFVCSSDSDWDEIADEFKKCSSEGLLGVDCEWVNVNSGTHLVALLQMAPNPELCVLIRLCQMQMPLEVRRILADHNILKFGVAIVEDARRLHTDYGVEMNGCLDLRYMALEMGCEENTSQGLSLATLSSRFAGYELNKSPLLRGSNWEARRLTKAQCVYAANDAFAGIRIARHFLGTSLLRSLRDSCLSRFAIYVDKPFRMHPAKKKNPSTKSSKPPSSKSKRRTVTRSDQKVYKNAVMKAPDGEMLCNTDDVKVDWYLKMKLATLESEDPPVIRLNFEPRCRAILGGEFYIEEKRNICVVCGADDLLLKKNVVPLEYRKRFPELMKSHTSHDSVLICVSCQHRSTRHDAELRAKLDTECPIDVQAPMMNSLKRAARALKTAGGKLPESRRIEFINLLEDHFREPLSDAVIDKALRLDEQQWMLDHGLTHAQRVVAKYSKTEGLFALESRFRQHFLDTMQPEHLSSKWSVTHNHEAVLMKLATGRYEGPLTHDEFLKVVGASWSRVGEIVRAVVQYGLVDAGQVVVWTEIGGAGFTQAPKNDCAHISENRLHGDRLELNDRESKEKFHVMPRNPDS</sequence>
<feature type="compositionally biased region" description="Low complexity" evidence="4">
    <location>
        <begin position="249"/>
        <end position="258"/>
    </location>
</feature>
<keyword evidence="1" id="KW-0540">Nuclease</keyword>
<protein>
    <submittedName>
        <fullName evidence="8">Exonuclease 3'-5' domain-containing protein 2</fullName>
    </submittedName>
</protein>
<organism evidence="7 8">
    <name type="scientific">Galendromus occidentalis</name>
    <name type="common">western predatory mite</name>
    <dbReference type="NCBI Taxonomy" id="34638"/>
    <lineage>
        <taxon>Eukaryota</taxon>
        <taxon>Metazoa</taxon>
        <taxon>Ecdysozoa</taxon>
        <taxon>Arthropoda</taxon>
        <taxon>Chelicerata</taxon>
        <taxon>Arachnida</taxon>
        <taxon>Acari</taxon>
        <taxon>Parasitiformes</taxon>
        <taxon>Mesostigmata</taxon>
        <taxon>Gamasina</taxon>
        <taxon>Phytoseioidea</taxon>
        <taxon>Phytoseiidae</taxon>
        <taxon>Typhlodrominae</taxon>
        <taxon>Galendromus</taxon>
    </lineage>
</organism>
<dbReference type="Proteomes" id="UP000694867">
    <property type="component" value="Unplaced"/>
</dbReference>
<feature type="domain" description="3'-5' exonuclease" evidence="6">
    <location>
        <begin position="40"/>
        <end position="218"/>
    </location>
</feature>
<evidence type="ECO:0000256" key="4">
    <source>
        <dbReference type="SAM" id="MobiDB-lite"/>
    </source>
</evidence>
<dbReference type="GeneID" id="108864090"/>
<dbReference type="PANTHER" id="PTHR13620:SF104">
    <property type="entry name" value="EXONUCLEASE 3'-5' DOMAIN-CONTAINING PROTEIN 2"/>
    <property type="match status" value="1"/>
</dbReference>
<dbReference type="InterPro" id="IPR051132">
    <property type="entry name" value="3-5_Exonuclease_domain"/>
</dbReference>
<keyword evidence="5" id="KW-0812">Transmembrane</keyword>
<dbReference type="SMART" id="SM00474">
    <property type="entry name" value="35EXOc"/>
    <property type="match status" value="1"/>
</dbReference>
<dbReference type="KEGG" id="goe:108864090"/>
<dbReference type="GO" id="GO:0005737">
    <property type="term" value="C:cytoplasm"/>
    <property type="evidence" value="ECO:0007669"/>
    <property type="project" value="TreeGrafter"/>
</dbReference>
<dbReference type="InterPro" id="IPR012337">
    <property type="entry name" value="RNaseH-like_sf"/>
</dbReference>
<evidence type="ECO:0000313" key="8">
    <source>
        <dbReference type="RefSeq" id="XP_018494548.1"/>
    </source>
</evidence>
<evidence type="ECO:0000313" key="7">
    <source>
        <dbReference type="Proteomes" id="UP000694867"/>
    </source>
</evidence>
<evidence type="ECO:0000256" key="5">
    <source>
        <dbReference type="SAM" id="Phobius"/>
    </source>
</evidence>
<evidence type="ECO:0000256" key="1">
    <source>
        <dbReference type="ARBA" id="ARBA00022722"/>
    </source>
</evidence>
<evidence type="ECO:0000256" key="2">
    <source>
        <dbReference type="ARBA" id="ARBA00022801"/>
    </source>
</evidence>
<dbReference type="GO" id="GO:0003676">
    <property type="term" value="F:nucleic acid binding"/>
    <property type="evidence" value="ECO:0007669"/>
    <property type="project" value="InterPro"/>
</dbReference>
<dbReference type="GO" id="GO:0006139">
    <property type="term" value="P:nucleobase-containing compound metabolic process"/>
    <property type="evidence" value="ECO:0007669"/>
    <property type="project" value="InterPro"/>
</dbReference>
<dbReference type="PANTHER" id="PTHR13620">
    <property type="entry name" value="3-5 EXONUCLEASE"/>
    <property type="match status" value="1"/>
</dbReference>
<dbReference type="GO" id="GO:0005634">
    <property type="term" value="C:nucleus"/>
    <property type="evidence" value="ECO:0007669"/>
    <property type="project" value="TreeGrafter"/>
</dbReference>
<dbReference type="CDD" id="cd06141">
    <property type="entry name" value="WRN_exo"/>
    <property type="match status" value="1"/>
</dbReference>
<keyword evidence="5" id="KW-0472">Membrane</keyword>
<dbReference type="RefSeq" id="XP_018494548.1">
    <property type="nucleotide sequence ID" value="XM_018639032.1"/>
</dbReference>
<dbReference type="InterPro" id="IPR036397">
    <property type="entry name" value="RNaseH_sf"/>
</dbReference>
<name>A0AAJ7L596_9ACAR</name>
<keyword evidence="2" id="KW-0378">Hydrolase</keyword>
<dbReference type="InterPro" id="IPR002562">
    <property type="entry name" value="3'-5'_exonuclease_dom"/>
</dbReference>
<keyword evidence="7" id="KW-1185">Reference proteome</keyword>
<gene>
    <name evidence="8" type="primary">LOC108864090</name>
</gene>
<accession>A0AAJ7L596</accession>
<evidence type="ECO:0000259" key="6">
    <source>
        <dbReference type="SMART" id="SM00474"/>
    </source>
</evidence>
<dbReference type="SUPFAM" id="SSF53098">
    <property type="entry name" value="Ribonuclease H-like"/>
    <property type="match status" value="1"/>
</dbReference>
<dbReference type="AlphaFoldDB" id="A0AAJ7L596"/>
<keyword evidence="5" id="KW-1133">Transmembrane helix</keyword>
<evidence type="ECO:0000256" key="3">
    <source>
        <dbReference type="ARBA" id="ARBA00022839"/>
    </source>
</evidence>